<evidence type="ECO:0000259" key="2">
    <source>
        <dbReference type="Pfam" id="PF00043"/>
    </source>
</evidence>
<evidence type="ECO:0000256" key="1">
    <source>
        <dbReference type="ARBA" id="ARBA00011738"/>
    </source>
</evidence>
<accession>A0A4S2M1U9</accession>
<dbReference type="Proteomes" id="UP000308267">
    <property type="component" value="Unassembled WGS sequence"/>
</dbReference>
<comment type="caution">
    <text evidence="3">The sequence shown here is derived from an EMBL/GenBank/DDBJ whole genome shotgun (WGS) entry which is preliminary data.</text>
</comment>
<proteinExistence type="predicted"/>
<evidence type="ECO:0000313" key="3">
    <source>
        <dbReference type="EMBL" id="TGZ70192.1"/>
    </source>
</evidence>
<dbReference type="InterPro" id="IPR004046">
    <property type="entry name" value="GST_C"/>
</dbReference>
<evidence type="ECO:0000313" key="4">
    <source>
        <dbReference type="Proteomes" id="UP000308267"/>
    </source>
</evidence>
<sequence length="164" mass="18471">MRLGIRFGYCCDRDPKPDINPNHYTLFGNRFCPFVERLGGSTHPVVFRGHTGKDAEEAILNACLKINSAIKGTFLAGPNLSLADFVMFPFVDRLELAVSALKDTDPSKIEEFKPNDPRGKQWPVLLEYLLRMRELPFVARVRTTAQVKARVAATARSGHPEWDI</sequence>
<feature type="domain" description="Glutathione S-transferase C-terminal" evidence="2">
    <location>
        <begin position="58"/>
        <end position="100"/>
    </location>
</feature>
<dbReference type="AlphaFoldDB" id="A0A4S2M1U9"/>
<keyword evidence="4" id="KW-1185">Reference proteome</keyword>
<dbReference type="PANTHER" id="PTHR43968">
    <property type="match status" value="1"/>
</dbReference>
<dbReference type="PANTHER" id="PTHR43968:SF6">
    <property type="entry name" value="GLUTATHIONE S-TRANSFERASE OMEGA"/>
    <property type="match status" value="1"/>
</dbReference>
<dbReference type="GO" id="GO:0005737">
    <property type="term" value="C:cytoplasm"/>
    <property type="evidence" value="ECO:0007669"/>
    <property type="project" value="TreeGrafter"/>
</dbReference>
<gene>
    <name evidence="3" type="ORF">CRM22_003323</name>
</gene>
<dbReference type="InterPro" id="IPR036282">
    <property type="entry name" value="Glutathione-S-Trfase_C_sf"/>
</dbReference>
<name>A0A4S2M1U9_OPIFE</name>
<protein>
    <recommendedName>
        <fullName evidence="2">Glutathione S-transferase C-terminal domain-containing protein</fullName>
    </recommendedName>
</protein>
<dbReference type="InterPro" id="IPR050983">
    <property type="entry name" value="GST_Omega/HSP26"/>
</dbReference>
<dbReference type="OrthoDB" id="4951845at2759"/>
<dbReference type="EMBL" id="SJOL01005533">
    <property type="protein sequence ID" value="TGZ70192.1"/>
    <property type="molecule type" value="Genomic_DNA"/>
</dbReference>
<reference evidence="3 4" key="1">
    <citation type="journal article" date="2019" name="BMC Genomics">
        <title>New insights from Opisthorchis felineus genome: update on genomics of the epidemiologically important liver flukes.</title>
        <authorList>
            <person name="Ershov N.I."/>
            <person name="Mordvinov V.A."/>
            <person name="Prokhortchouk E.B."/>
            <person name="Pakharukova M.Y."/>
            <person name="Gunbin K.V."/>
            <person name="Ustyantsev K."/>
            <person name="Genaev M.A."/>
            <person name="Blinov A.G."/>
            <person name="Mazur A."/>
            <person name="Boulygina E."/>
            <person name="Tsygankova S."/>
            <person name="Khrameeva E."/>
            <person name="Chekanov N."/>
            <person name="Fan G."/>
            <person name="Xiao A."/>
            <person name="Zhang H."/>
            <person name="Xu X."/>
            <person name="Yang H."/>
            <person name="Solovyev V."/>
            <person name="Lee S.M."/>
            <person name="Liu X."/>
            <person name="Afonnikov D.A."/>
            <person name="Skryabin K.G."/>
        </authorList>
    </citation>
    <scope>NUCLEOTIDE SEQUENCE [LARGE SCALE GENOMIC DNA]</scope>
    <source>
        <strain evidence="3">AK-0245</strain>
        <tissue evidence="3">Whole organism</tissue>
    </source>
</reference>
<comment type="subunit">
    <text evidence="1">Homodimer.</text>
</comment>
<dbReference type="SUPFAM" id="SSF47616">
    <property type="entry name" value="GST C-terminal domain-like"/>
    <property type="match status" value="1"/>
</dbReference>
<dbReference type="Pfam" id="PF00043">
    <property type="entry name" value="GST_C"/>
    <property type="match status" value="1"/>
</dbReference>
<organism evidence="3 4">
    <name type="scientific">Opisthorchis felineus</name>
    <dbReference type="NCBI Taxonomy" id="147828"/>
    <lineage>
        <taxon>Eukaryota</taxon>
        <taxon>Metazoa</taxon>
        <taxon>Spiralia</taxon>
        <taxon>Lophotrochozoa</taxon>
        <taxon>Platyhelminthes</taxon>
        <taxon>Trematoda</taxon>
        <taxon>Digenea</taxon>
        <taxon>Opisthorchiida</taxon>
        <taxon>Opisthorchiata</taxon>
        <taxon>Opisthorchiidae</taxon>
        <taxon>Opisthorchis</taxon>
    </lineage>
</organism>
<dbReference type="Gene3D" id="1.20.1050.10">
    <property type="match status" value="1"/>
</dbReference>